<dbReference type="PANTHER" id="PTHR33204:SF37">
    <property type="entry name" value="HTH-TYPE TRANSCRIPTIONAL REGULATOR YODB"/>
    <property type="match status" value="1"/>
</dbReference>
<accession>A0A387C277</accession>
<dbReference type="InterPro" id="IPR036388">
    <property type="entry name" value="WH-like_DNA-bd_sf"/>
</dbReference>
<dbReference type="PROSITE" id="PS51118">
    <property type="entry name" value="HTH_HXLR"/>
    <property type="match status" value="1"/>
</dbReference>
<proteinExistence type="predicted"/>
<dbReference type="InterPro" id="IPR011991">
    <property type="entry name" value="ArsR-like_HTH"/>
</dbReference>
<feature type="compositionally biased region" description="Basic and acidic residues" evidence="4">
    <location>
        <begin position="141"/>
        <end position="155"/>
    </location>
</feature>
<evidence type="ECO:0000256" key="2">
    <source>
        <dbReference type="ARBA" id="ARBA00023125"/>
    </source>
</evidence>
<keyword evidence="2" id="KW-0238">DNA-binding</keyword>
<keyword evidence="3" id="KW-0804">Transcription</keyword>
<dbReference type="SUPFAM" id="SSF46785">
    <property type="entry name" value="Winged helix' DNA-binding domain"/>
    <property type="match status" value="1"/>
</dbReference>
<dbReference type="EMBL" id="CP032624">
    <property type="protein sequence ID" value="AYG04621.1"/>
    <property type="molecule type" value="Genomic_DNA"/>
</dbReference>
<feature type="domain" description="HTH hxlR-type" evidence="5">
    <location>
        <begin position="23"/>
        <end position="121"/>
    </location>
</feature>
<evidence type="ECO:0000256" key="1">
    <source>
        <dbReference type="ARBA" id="ARBA00023015"/>
    </source>
</evidence>
<keyword evidence="1" id="KW-0805">Transcription regulation</keyword>
<reference evidence="6 7" key="1">
    <citation type="submission" date="2018-09" db="EMBL/GenBank/DDBJ databases">
        <title>Genome sequencing of strain 2DFW10M-5.</title>
        <authorList>
            <person name="Heo J."/>
            <person name="Kim S.-J."/>
            <person name="Kwon S.-W."/>
        </authorList>
    </citation>
    <scope>NUCLEOTIDE SEQUENCE [LARGE SCALE GENOMIC DNA]</scope>
    <source>
        <strain evidence="6 7">2DFW10M-5</strain>
    </source>
</reference>
<dbReference type="Pfam" id="PF01638">
    <property type="entry name" value="HxlR"/>
    <property type="match status" value="1"/>
</dbReference>
<dbReference type="Proteomes" id="UP000275069">
    <property type="component" value="Chromosome"/>
</dbReference>
<dbReference type="PANTHER" id="PTHR33204">
    <property type="entry name" value="TRANSCRIPTIONAL REGULATOR, MARR FAMILY"/>
    <property type="match status" value="1"/>
</dbReference>
<dbReference type="RefSeq" id="WP_120790150.1">
    <property type="nucleotide sequence ID" value="NZ_CP032624.1"/>
</dbReference>
<keyword evidence="7" id="KW-1185">Reference proteome</keyword>
<evidence type="ECO:0000313" key="7">
    <source>
        <dbReference type="Proteomes" id="UP000275069"/>
    </source>
</evidence>
<evidence type="ECO:0000313" key="6">
    <source>
        <dbReference type="EMBL" id="AYG04621.1"/>
    </source>
</evidence>
<dbReference type="CDD" id="cd00090">
    <property type="entry name" value="HTH_ARSR"/>
    <property type="match status" value="1"/>
</dbReference>
<evidence type="ECO:0000259" key="5">
    <source>
        <dbReference type="PROSITE" id="PS51118"/>
    </source>
</evidence>
<dbReference type="AlphaFoldDB" id="A0A387C277"/>
<dbReference type="GO" id="GO:0003677">
    <property type="term" value="F:DNA binding"/>
    <property type="evidence" value="ECO:0007669"/>
    <property type="project" value="UniProtKB-KW"/>
</dbReference>
<dbReference type="KEGG" id="gry:D7I44_14550"/>
<dbReference type="InterPro" id="IPR002577">
    <property type="entry name" value="HTH_HxlR"/>
</dbReference>
<evidence type="ECO:0000256" key="3">
    <source>
        <dbReference type="ARBA" id="ARBA00023163"/>
    </source>
</evidence>
<sequence>MSKSAAAVRDEQRQQFNAYLSECPSRKLLDRIADKWVSLAINALSDGPMRYSELARKLAGVSQKMLTQTLRALERDGIVERRLTPSVPVRTDYELTALGRTLLPLMAAIKAWSETHMGAVLEARADYDALSGGPGIAAPAVRERRDSHSGSRAEA</sequence>
<protein>
    <submittedName>
        <fullName evidence="6">Transcriptional regulator</fullName>
    </submittedName>
</protein>
<gene>
    <name evidence="6" type="ORF">D7I44_14550</name>
</gene>
<dbReference type="InterPro" id="IPR036390">
    <property type="entry name" value="WH_DNA-bd_sf"/>
</dbReference>
<feature type="region of interest" description="Disordered" evidence="4">
    <location>
        <begin position="136"/>
        <end position="155"/>
    </location>
</feature>
<dbReference type="Gene3D" id="1.10.10.10">
    <property type="entry name" value="Winged helix-like DNA-binding domain superfamily/Winged helix DNA-binding domain"/>
    <property type="match status" value="1"/>
</dbReference>
<organism evidence="6 7">
    <name type="scientific">Gryllotalpicola protaetiae</name>
    <dbReference type="NCBI Taxonomy" id="2419771"/>
    <lineage>
        <taxon>Bacteria</taxon>
        <taxon>Bacillati</taxon>
        <taxon>Actinomycetota</taxon>
        <taxon>Actinomycetes</taxon>
        <taxon>Micrococcales</taxon>
        <taxon>Microbacteriaceae</taxon>
        <taxon>Gryllotalpicola</taxon>
    </lineage>
</organism>
<evidence type="ECO:0000256" key="4">
    <source>
        <dbReference type="SAM" id="MobiDB-lite"/>
    </source>
</evidence>
<name>A0A387C277_9MICO</name>
<dbReference type="OrthoDB" id="370168at2"/>